<dbReference type="GO" id="GO:0005886">
    <property type="term" value="C:plasma membrane"/>
    <property type="evidence" value="ECO:0007669"/>
    <property type="project" value="UniProtKB-SubCell"/>
</dbReference>
<evidence type="ECO:0000313" key="8">
    <source>
        <dbReference type="EMBL" id="MQN00698.1"/>
    </source>
</evidence>
<name>A0A6N7IYA3_9FIRM</name>
<keyword evidence="9" id="KW-1185">Reference proteome</keyword>
<gene>
    <name evidence="8" type="ORF">FRC54_01705</name>
</gene>
<comment type="similarity">
    <text evidence="2">Belongs to the UPF0053 family.</text>
</comment>
<organism evidence="8 9">
    <name type="scientific">Candidatus Weimeria bifida</name>
    <dbReference type="NCBI Taxonomy" id="2599074"/>
    <lineage>
        <taxon>Bacteria</taxon>
        <taxon>Bacillati</taxon>
        <taxon>Bacillota</taxon>
        <taxon>Clostridia</taxon>
        <taxon>Lachnospirales</taxon>
        <taxon>Lachnospiraceae</taxon>
        <taxon>Candidatus Weimeria</taxon>
    </lineage>
</organism>
<dbReference type="InterPro" id="IPR046342">
    <property type="entry name" value="CBS_dom_sf"/>
</dbReference>
<keyword evidence="5 6" id="KW-0129">CBS domain</keyword>
<dbReference type="EMBL" id="VOGC01000002">
    <property type="protein sequence ID" value="MQN00698.1"/>
    <property type="molecule type" value="Genomic_DNA"/>
</dbReference>
<evidence type="ECO:0000313" key="9">
    <source>
        <dbReference type="Proteomes" id="UP000460257"/>
    </source>
</evidence>
<evidence type="ECO:0000259" key="7">
    <source>
        <dbReference type="PROSITE" id="PS51371"/>
    </source>
</evidence>
<dbReference type="GO" id="GO:0050660">
    <property type="term" value="F:flavin adenine dinucleotide binding"/>
    <property type="evidence" value="ECO:0007669"/>
    <property type="project" value="InterPro"/>
</dbReference>
<evidence type="ECO:0000256" key="6">
    <source>
        <dbReference type="PROSITE-ProRule" id="PRU00703"/>
    </source>
</evidence>
<dbReference type="PANTHER" id="PTHR22777">
    <property type="entry name" value="HEMOLYSIN-RELATED"/>
    <property type="match status" value="1"/>
</dbReference>
<evidence type="ECO:0000256" key="3">
    <source>
        <dbReference type="ARBA" id="ARBA00022475"/>
    </source>
</evidence>
<dbReference type="Pfam" id="PF00571">
    <property type="entry name" value="CBS"/>
    <property type="match status" value="2"/>
</dbReference>
<dbReference type="SUPFAM" id="SSF56176">
    <property type="entry name" value="FAD-binding/transporter-associated domain-like"/>
    <property type="match status" value="1"/>
</dbReference>
<keyword evidence="3" id="KW-0472">Membrane</keyword>
<evidence type="ECO:0000256" key="2">
    <source>
        <dbReference type="ARBA" id="ARBA00006337"/>
    </source>
</evidence>
<dbReference type="AlphaFoldDB" id="A0A6N7IYA3"/>
<keyword evidence="4" id="KW-0677">Repeat</keyword>
<accession>A0A6N7IYA3</accession>
<dbReference type="Gene3D" id="3.30.465.10">
    <property type="match status" value="1"/>
</dbReference>
<dbReference type="Gene3D" id="3.10.580.10">
    <property type="entry name" value="CBS-domain"/>
    <property type="match status" value="1"/>
</dbReference>
<dbReference type="InterPro" id="IPR036318">
    <property type="entry name" value="FAD-bd_PCMH-like_sf"/>
</dbReference>
<dbReference type="Proteomes" id="UP000460257">
    <property type="component" value="Unassembled WGS sequence"/>
</dbReference>
<reference evidence="8" key="1">
    <citation type="journal article" date="2020" name="Appl. Environ. Microbiol.">
        <title>Medium-Chain Fatty Acid Synthesis by 'Candidatus Weimeria bifida' gen. nov., sp. nov., and 'Candidatus Pseudoramibacter fermentans' sp. nov.</title>
        <authorList>
            <person name="Scarborough M.J."/>
            <person name="Myers K.S."/>
            <person name="Donohue T.J."/>
            <person name="Noguera D.R."/>
        </authorList>
    </citation>
    <scope>NUCLEOTIDE SEQUENCE</scope>
    <source>
        <strain evidence="8">LCO1.1</strain>
    </source>
</reference>
<dbReference type="SUPFAM" id="SSF54631">
    <property type="entry name" value="CBS-domain pair"/>
    <property type="match status" value="1"/>
</dbReference>
<comment type="subcellular location">
    <subcellularLocation>
        <location evidence="1">Cell membrane</location>
        <topology evidence="1">Multi-pass membrane protein</topology>
    </subcellularLocation>
</comment>
<feature type="domain" description="CBS" evidence="7">
    <location>
        <begin position="61"/>
        <end position="120"/>
    </location>
</feature>
<dbReference type="PANTHER" id="PTHR22777:SF32">
    <property type="entry name" value="UPF0053 INNER MEMBRANE PROTEIN YFJD"/>
    <property type="match status" value="1"/>
</dbReference>
<dbReference type="InterPro" id="IPR000644">
    <property type="entry name" value="CBS_dom"/>
</dbReference>
<dbReference type="Pfam" id="PF03471">
    <property type="entry name" value="CorC_HlyC"/>
    <property type="match status" value="1"/>
</dbReference>
<evidence type="ECO:0000256" key="4">
    <source>
        <dbReference type="ARBA" id="ARBA00022737"/>
    </source>
</evidence>
<evidence type="ECO:0000256" key="1">
    <source>
        <dbReference type="ARBA" id="ARBA00004651"/>
    </source>
</evidence>
<proteinExistence type="inferred from homology"/>
<comment type="caution">
    <text evidence="8">The sequence shown here is derived from an EMBL/GenBank/DDBJ whole genome shotgun (WGS) entry which is preliminary data.</text>
</comment>
<sequence length="280" mass="31994">MGIFSKKDRKRSLHNLDPDITEEELISMVDTSRRQGNILASEAAMIKNIFSFDEKDAKDIMTHRADIEALDGDCTLKDAIDTFDNSHFSRFPVYIKDLDNIIGTIHMKELMHFSLQHQDYDKKIRDIDGLIRKAQFIPETHSINTLFTQMQFEKLHLMIVLDEYGQTSGLVTMEDILEEIVGNIQDEHDEEEQLIIEKGPGVFIMSGKTPLSDVSERLGVDLSNFEDEIETLNGLLMYIHGSVPVDGKSFVVTAFGFKFTVLSVHDRVITKVKVERNQQK</sequence>
<dbReference type="FunFam" id="3.10.580.10:FF:000002">
    <property type="entry name" value="Magnesium/cobalt efflux protein CorC"/>
    <property type="match status" value="1"/>
</dbReference>
<keyword evidence="3" id="KW-1003">Cell membrane</keyword>
<protein>
    <submittedName>
        <fullName evidence="8">HlyC/CorC family transporter</fullName>
    </submittedName>
</protein>
<dbReference type="InterPro" id="IPR044751">
    <property type="entry name" value="Ion_transp-like_CBS"/>
</dbReference>
<dbReference type="PROSITE" id="PS51371">
    <property type="entry name" value="CBS"/>
    <property type="match status" value="2"/>
</dbReference>
<dbReference type="InterPro" id="IPR016169">
    <property type="entry name" value="FAD-bd_PCMH_sub2"/>
</dbReference>
<dbReference type="SMART" id="SM01091">
    <property type="entry name" value="CorC_HlyC"/>
    <property type="match status" value="1"/>
</dbReference>
<feature type="domain" description="CBS" evidence="7">
    <location>
        <begin position="130"/>
        <end position="190"/>
    </location>
</feature>
<dbReference type="CDD" id="cd04590">
    <property type="entry name" value="CBS_pair_CorC_HlyC_assoc"/>
    <property type="match status" value="1"/>
</dbReference>
<dbReference type="InterPro" id="IPR005170">
    <property type="entry name" value="Transptr-assoc_dom"/>
</dbReference>
<evidence type="ECO:0000256" key="5">
    <source>
        <dbReference type="ARBA" id="ARBA00023122"/>
    </source>
</evidence>